<reference evidence="1" key="1">
    <citation type="journal article" date="2021" name="Proc. Natl. Acad. Sci. U.S.A.">
        <title>A Catalog of Tens of Thousands of Viruses from Human Metagenomes Reveals Hidden Associations with Chronic Diseases.</title>
        <authorList>
            <person name="Tisza M.J."/>
            <person name="Buck C.B."/>
        </authorList>
    </citation>
    <scope>NUCLEOTIDE SEQUENCE</scope>
    <source>
        <strain evidence="1">Cty3u30</strain>
    </source>
</reference>
<protein>
    <submittedName>
        <fullName evidence="1">Uncharacterized protein</fullName>
    </submittedName>
</protein>
<evidence type="ECO:0000313" key="1">
    <source>
        <dbReference type="EMBL" id="DAE15050.1"/>
    </source>
</evidence>
<accession>A0A8S5Q7Y2</accession>
<proteinExistence type="predicted"/>
<sequence length="199" mass="21237">MSTQETYLTAIANAIRVKTGATATIQASQFAAEIAKIQSTPKLQELSAYPSKTKQIIAPGTGYDGLSKVTVYPYNETTERLVGTTTAGSYLTFETTNGNSQFFSIFGMIPLASQPTDASGAVVAFFLFFPETTDWSQVPTLCPYGFFVKRTGSGFSLTTMTALKWTIGSTGGNGVGIGPNNTVLFAPSVSNWDIIVSYK</sequence>
<organism evidence="1">
    <name type="scientific">Siphoviridae sp. cty3u30</name>
    <dbReference type="NCBI Taxonomy" id="2825744"/>
    <lineage>
        <taxon>Viruses</taxon>
        <taxon>Duplodnaviria</taxon>
        <taxon>Heunggongvirae</taxon>
        <taxon>Uroviricota</taxon>
        <taxon>Caudoviricetes</taxon>
    </lineage>
</organism>
<name>A0A8S5Q7Y2_9CAUD</name>
<dbReference type="EMBL" id="BK015598">
    <property type="protein sequence ID" value="DAE15050.1"/>
    <property type="molecule type" value="Genomic_DNA"/>
</dbReference>